<accession>A0AAD8YIX2</accession>
<feature type="region of interest" description="Disordered" evidence="1">
    <location>
        <begin position="78"/>
        <end position="108"/>
    </location>
</feature>
<reference evidence="2" key="1">
    <citation type="submission" date="2023-06" db="EMBL/GenBank/DDBJ databases">
        <title>Survivors Of The Sea: Transcriptome response of Skeletonema marinoi to long-term dormancy.</title>
        <authorList>
            <person name="Pinder M.I.M."/>
            <person name="Kourtchenko O."/>
            <person name="Robertson E.K."/>
            <person name="Larsson T."/>
            <person name="Maumus F."/>
            <person name="Osuna-Cruz C.M."/>
            <person name="Vancaester E."/>
            <person name="Stenow R."/>
            <person name="Vandepoele K."/>
            <person name="Ploug H."/>
            <person name="Bruchert V."/>
            <person name="Godhe A."/>
            <person name="Topel M."/>
        </authorList>
    </citation>
    <scope>NUCLEOTIDE SEQUENCE</scope>
    <source>
        <strain evidence="2">R05AC</strain>
    </source>
</reference>
<feature type="compositionally biased region" description="Polar residues" evidence="1">
    <location>
        <begin position="353"/>
        <end position="363"/>
    </location>
</feature>
<feature type="compositionally biased region" description="Gly residues" evidence="1">
    <location>
        <begin position="684"/>
        <end position="693"/>
    </location>
</feature>
<feature type="region of interest" description="Disordered" evidence="1">
    <location>
        <begin position="1537"/>
        <end position="1574"/>
    </location>
</feature>
<feature type="compositionally biased region" description="Polar residues" evidence="1">
    <location>
        <begin position="1483"/>
        <end position="1513"/>
    </location>
</feature>
<protein>
    <submittedName>
        <fullName evidence="2">Uncharacterized protein</fullName>
    </submittedName>
</protein>
<feature type="compositionally biased region" description="Polar residues" evidence="1">
    <location>
        <begin position="960"/>
        <end position="970"/>
    </location>
</feature>
<feature type="compositionally biased region" description="Low complexity" evidence="1">
    <location>
        <begin position="19"/>
        <end position="40"/>
    </location>
</feature>
<evidence type="ECO:0000313" key="3">
    <source>
        <dbReference type="Proteomes" id="UP001224775"/>
    </source>
</evidence>
<feature type="compositionally biased region" description="Basic residues" evidence="1">
    <location>
        <begin position="1"/>
        <end position="10"/>
    </location>
</feature>
<feature type="compositionally biased region" description="Basic and acidic residues" evidence="1">
    <location>
        <begin position="761"/>
        <end position="771"/>
    </location>
</feature>
<feature type="compositionally biased region" description="Low complexity" evidence="1">
    <location>
        <begin position="893"/>
        <end position="904"/>
    </location>
</feature>
<feature type="compositionally biased region" description="Basic and acidic residues" evidence="1">
    <location>
        <begin position="1131"/>
        <end position="1143"/>
    </location>
</feature>
<feature type="compositionally biased region" description="Low complexity" evidence="1">
    <location>
        <begin position="296"/>
        <end position="318"/>
    </location>
</feature>
<dbReference type="Proteomes" id="UP001224775">
    <property type="component" value="Unassembled WGS sequence"/>
</dbReference>
<evidence type="ECO:0000313" key="2">
    <source>
        <dbReference type="EMBL" id="KAK1745895.1"/>
    </source>
</evidence>
<feature type="compositionally biased region" description="Low complexity" evidence="1">
    <location>
        <begin position="81"/>
        <end position="94"/>
    </location>
</feature>
<organism evidence="2 3">
    <name type="scientific">Skeletonema marinoi</name>
    <dbReference type="NCBI Taxonomy" id="267567"/>
    <lineage>
        <taxon>Eukaryota</taxon>
        <taxon>Sar</taxon>
        <taxon>Stramenopiles</taxon>
        <taxon>Ochrophyta</taxon>
        <taxon>Bacillariophyta</taxon>
        <taxon>Coscinodiscophyceae</taxon>
        <taxon>Thalassiosirophycidae</taxon>
        <taxon>Thalassiosirales</taxon>
        <taxon>Skeletonemataceae</taxon>
        <taxon>Skeletonema</taxon>
        <taxon>Skeletonema marinoi-dohrnii complex</taxon>
    </lineage>
</organism>
<sequence>MSASPRKKFPTLHTAMECTSPPTNATTTPTNSSSTPPNISLQRESDNASPPTVPYTMDDMNTGINHIITEAMVREQLSGASPTNNNNSIPTPTTKDSKESPSQRILKGLSCGTGSYGQQLLLAPTNVMESVPVEDVKRWKEFRRKQKTIAATATTTEIDVDGFPVSEEYSSTIAAGSHDGDGEDGIPKQQLVLATSTSNSEVGTEIASNTARYLAKQSNIMARQLMSSSEEGEEEEQGDDDTEDWGPPLDVGDDWDSPLNDDDNDGGQEEVVSTVEDYDMQNSVESHVVNDEGGIQPSLQSQQPLPLEEASAAASASSPKKEVPTMDEVHNFMNQLKQKSAVGRERNIKYSKSGDSNNTTDMYSSSNSKLSSSSHAVNEESDINPPSTTTSSAEVHKSLIEHKERMRQQKLEGQRKRQEFDARLQLLRSQLHDEAVDARLQLLRSKLHDGDNDDDGLIVPTSVCDDSADAHQTVEQWEREVRENNNNQQKQSSMPVLPGARWSGGLAVWSPSNGGGVGGSTMRSKPTPSPSRHDDSNPKHQQQQQQNQSTPLQLLPPTGIGIDEDDFSFSPVDIDAVLGKSSGSSIMSPPNEGGQSSTECLELFSEAYGGEAKRSGTNDAVDDDQAKASKSSSSPAVKDSIMENYYSKGQSRIVNRPPKSPPPSSDASPPISNGSTAITEGDKGGGLGSGYVSGFGDKSLASSVNVELGYGVIGVDPPRGDDDDDSSEKEDENLLGKTVVGSKRRKRKSNSPWTSCETVEEQSKDGLKEDGSDVEDGGDEYRRDPSPVTLEPTSRDAPYERKQLDPDGIVWNDIDVVKREPRSSEPTTPSRIGRKTVDANLEEMDNDQVCPDNIFSSKNDNLPPVTPRMTPQARDGQWNSGSHFTPRSKKLPTPRATPRTARAANLSSKKFGFGSEDDSTDMSFKMNEKPLARRDNRVDEASDESSQANVNDDAQQNNAGKDTSSGNHLQTRAFTESYHSSEMDASIVDKECAVEDVMEKEQVENQILTKHTSIKDIQSKFESNTFGIDHLQKSLQNIREEKVVGASKIPVKANLLDSPRKDSNTPSRIYLVDRDLRAMSSLETDTHVSIEEYSLNKGVSDDNDATIGDSTLGAGTMDTKKALRYAKRLENLNESEDNSKENHEEEETPSIVAQRRKAFENQANGSIQNSQDRRNTLDTVGSQRDKRSLSSRRSHLNASKSEESCHVHKKPSQDYSSFSQKPSRDYSSVSQSSPGGKSSVVASIKERIAAYDGQNSTNGKPSPYRLSGQSQTFQIRVGGQVKSVSIQNSARRQGVTSLQKANSITTAGAAVGKEKTLPTRTLNQDKQIPNNSGEHRIQYGGASFPQNQPSSNQNQATGRQHRSEMPRVAPIDTRFDYHTHDDDDDGITLSPTISEVSGLTFETSLVAGGVPEEDVNKFERTMTPIARLRQKTQGNRFSNDHADAPTPRTSVQTNRPSRRDQIVSRIRESSSNGNLWQRRNVVTEVSHSTSGDASGKSRNATMGNSYSISSTQGKVAEKVANFDRPRGNERVNVSVGDRVAMMNRHSQQHKTRHRNSMSDEPSSSLATRDCIRVD</sequence>
<feature type="compositionally biased region" description="Acidic residues" evidence="1">
    <location>
        <begin position="251"/>
        <end position="268"/>
    </location>
</feature>
<feature type="region of interest" description="Disordered" evidence="1">
    <location>
        <begin position="480"/>
        <end position="567"/>
    </location>
</feature>
<feature type="region of interest" description="Disordered" evidence="1">
    <location>
        <begin position="1131"/>
        <end position="1239"/>
    </location>
</feature>
<feature type="compositionally biased region" description="Low complexity" evidence="1">
    <location>
        <begin position="1345"/>
        <end position="1355"/>
    </location>
</feature>
<feature type="compositionally biased region" description="Low complexity" evidence="1">
    <location>
        <begin position="947"/>
        <end position="959"/>
    </location>
</feature>
<feature type="region of interest" description="Disordered" evidence="1">
    <location>
        <begin position="852"/>
        <end position="970"/>
    </location>
</feature>
<name>A0AAD8YIX2_9STRA</name>
<feature type="compositionally biased region" description="Basic residues" evidence="1">
    <location>
        <begin position="1546"/>
        <end position="1555"/>
    </location>
</feature>
<feature type="compositionally biased region" description="Low complexity" evidence="1">
    <location>
        <begin position="364"/>
        <end position="374"/>
    </location>
</feature>
<gene>
    <name evidence="2" type="ORF">QTG54_003819</name>
</gene>
<feature type="compositionally biased region" description="Low complexity" evidence="1">
    <location>
        <begin position="1227"/>
        <end position="1239"/>
    </location>
</feature>
<feature type="compositionally biased region" description="Basic and acidic residues" evidence="1">
    <location>
        <begin position="793"/>
        <end position="805"/>
    </location>
</feature>
<dbReference type="EMBL" id="JATAAI010000005">
    <property type="protein sequence ID" value="KAK1745895.1"/>
    <property type="molecule type" value="Genomic_DNA"/>
</dbReference>
<keyword evidence="3" id="KW-1185">Reference proteome</keyword>
<feature type="compositionally biased region" description="Low complexity" evidence="1">
    <location>
        <begin position="628"/>
        <end position="639"/>
    </location>
</feature>
<feature type="compositionally biased region" description="Polar residues" evidence="1">
    <location>
        <begin position="1318"/>
        <end position="1332"/>
    </location>
</feature>
<feature type="region of interest" description="Disordered" evidence="1">
    <location>
        <begin position="1309"/>
        <end position="1368"/>
    </location>
</feature>
<feature type="compositionally biased region" description="Basic and acidic residues" evidence="1">
    <location>
        <begin position="1457"/>
        <end position="1468"/>
    </location>
</feature>
<feature type="compositionally biased region" description="Basic and acidic residues" evidence="1">
    <location>
        <begin position="926"/>
        <end position="940"/>
    </location>
</feature>
<comment type="caution">
    <text evidence="2">The sequence shown here is derived from an EMBL/GenBank/DDBJ whole genome shotgun (WGS) entry which is preliminary data.</text>
</comment>
<feature type="region of interest" description="Disordered" evidence="1">
    <location>
        <begin position="1428"/>
        <end position="1513"/>
    </location>
</feature>
<feature type="compositionally biased region" description="Acidic residues" evidence="1">
    <location>
        <begin position="230"/>
        <end position="244"/>
    </location>
</feature>
<feature type="region of interest" description="Disordered" evidence="1">
    <location>
        <begin position="609"/>
        <end position="696"/>
    </location>
</feature>
<proteinExistence type="predicted"/>
<feature type="compositionally biased region" description="Basic and acidic residues" evidence="1">
    <location>
        <begin position="319"/>
        <end position="330"/>
    </location>
</feature>
<feature type="region of interest" description="Disordered" evidence="1">
    <location>
        <begin position="710"/>
        <end position="840"/>
    </location>
</feature>
<feature type="region of interest" description="Disordered" evidence="1">
    <location>
        <begin position="224"/>
        <end position="394"/>
    </location>
</feature>
<feature type="compositionally biased region" description="Acidic residues" evidence="1">
    <location>
        <begin position="721"/>
        <end position="733"/>
    </location>
</feature>
<feature type="region of interest" description="Disordered" evidence="1">
    <location>
        <begin position="1"/>
        <end position="58"/>
    </location>
</feature>
<feature type="compositionally biased region" description="Polar residues" evidence="1">
    <location>
        <begin position="384"/>
        <end position="393"/>
    </location>
</feature>
<feature type="compositionally biased region" description="Low complexity" evidence="1">
    <location>
        <begin position="541"/>
        <end position="557"/>
    </location>
</feature>
<evidence type="ECO:0000256" key="1">
    <source>
        <dbReference type="SAM" id="MobiDB-lite"/>
    </source>
</evidence>
<feature type="compositionally biased region" description="Polar residues" evidence="1">
    <location>
        <begin position="1161"/>
        <end position="1170"/>
    </location>
</feature>